<dbReference type="Gene3D" id="1.50.40.10">
    <property type="entry name" value="Mitochondrial carrier domain"/>
    <property type="match status" value="1"/>
</dbReference>
<feature type="repeat" description="Solcar" evidence="11">
    <location>
        <begin position="40"/>
        <end position="122"/>
    </location>
</feature>
<keyword evidence="5" id="KW-0677">Repeat</keyword>
<evidence type="ECO:0000256" key="10">
    <source>
        <dbReference type="ARBA" id="ARBA00023136"/>
    </source>
</evidence>
<keyword evidence="9" id="KW-0496">Mitochondrion</keyword>
<dbReference type="InterPro" id="IPR018108">
    <property type="entry name" value="MCP_transmembrane"/>
</dbReference>
<dbReference type="InterPro" id="IPR023395">
    <property type="entry name" value="MCP_dom_sf"/>
</dbReference>
<dbReference type="Pfam" id="PF00153">
    <property type="entry name" value="Mito_carr"/>
    <property type="match status" value="3"/>
</dbReference>
<evidence type="ECO:0000256" key="6">
    <source>
        <dbReference type="ARBA" id="ARBA00022792"/>
    </source>
</evidence>
<evidence type="ECO:0000256" key="2">
    <source>
        <dbReference type="ARBA" id="ARBA00006375"/>
    </source>
</evidence>
<evidence type="ECO:0000256" key="14">
    <source>
        <dbReference type="SAM" id="Phobius"/>
    </source>
</evidence>
<accession>L8GR57</accession>
<keyword evidence="8 14" id="KW-1133">Transmembrane helix</keyword>
<organism evidence="15 16">
    <name type="scientific">Acanthamoeba castellanii (strain ATCC 30010 / Neff)</name>
    <dbReference type="NCBI Taxonomy" id="1257118"/>
    <lineage>
        <taxon>Eukaryota</taxon>
        <taxon>Amoebozoa</taxon>
        <taxon>Discosea</taxon>
        <taxon>Longamoebia</taxon>
        <taxon>Centramoebida</taxon>
        <taxon>Acanthamoebidae</taxon>
        <taxon>Acanthamoeba</taxon>
    </lineage>
</organism>
<keyword evidence="4 11" id="KW-0812">Transmembrane</keyword>
<comment type="similarity">
    <text evidence="2 12">Belongs to the mitochondrial carrier (TC 2.A.29) family.</text>
</comment>
<dbReference type="PRINTS" id="PR00926">
    <property type="entry name" value="MITOCARRIER"/>
</dbReference>
<evidence type="ECO:0000256" key="5">
    <source>
        <dbReference type="ARBA" id="ARBA00022737"/>
    </source>
</evidence>
<proteinExistence type="inferred from homology"/>
<keyword evidence="10 11" id="KW-0472">Membrane</keyword>
<evidence type="ECO:0000256" key="8">
    <source>
        <dbReference type="ARBA" id="ARBA00022989"/>
    </source>
</evidence>
<evidence type="ECO:0000256" key="13">
    <source>
        <dbReference type="SAM" id="MobiDB-lite"/>
    </source>
</evidence>
<evidence type="ECO:0000256" key="3">
    <source>
        <dbReference type="ARBA" id="ARBA00022448"/>
    </source>
</evidence>
<dbReference type="InterPro" id="IPR051028">
    <property type="entry name" value="Mito_Solute_Carrier"/>
</dbReference>
<dbReference type="OrthoDB" id="2161at2759"/>
<dbReference type="RefSeq" id="XP_004337440.1">
    <property type="nucleotide sequence ID" value="XM_004337392.1"/>
</dbReference>
<dbReference type="PANTHER" id="PTHR45678:SF9">
    <property type="entry name" value="CALCIUM-BINDING MITOCHONDRIAL CARRIER PROTEIN ARALAR1"/>
    <property type="match status" value="1"/>
</dbReference>
<dbReference type="KEGG" id="acan:ACA1_276420"/>
<protein>
    <submittedName>
        <fullName evidence="15">Mitochondrial glutamate carrier 1, putative</fullName>
    </submittedName>
</protein>
<keyword evidence="7" id="KW-0106">Calcium</keyword>
<comment type="subcellular location">
    <subcellularLocation>
        <location evidence="1">Mitochondrion inner membrane</location>
        <topology evidence="1">Multi-pass membrane protein</topology>
    </subcellularLocation>
</comment>
<evidence type="ECO:0000256" key="7">
    <source>
        <dbReference type="ARBA" id="ARBA00022837"/>
    </source>
</evidence>
<feature type="repeat" description="Solcar" evidence="11">
    <location>
        <begin position="131"/>
        <end position="219"/>
    </location>
</feature>
<dbReference type="Proteomes" id="UP000011083">
    <property type="component" value="Unassembled WGS sequence"/>
</dbReference>
<reference evidence="15 16" key="1">
    <citation type="journal article" date="2013" name="Genome Biol.">
        <title>Genome of Acanthamoeba castellanii highlights extensive lateral gene transfer and early evolution of tyrosine kinase signaling.</title>
        <authorList>
            <person name="Clarke M."/>
            <person name="Lohan A.J."/>
            <person name="Liu B."/>
            <person name="Lagkouvardos I."/>
            <person name="Roy S."/>
            <person name="Zafar N."/>
            <person name="Bertelli C."/>
            <person name="Schilde C."/>
            <person name="Kianianmomeni A."/>
            <person name="Burglin T.R."/>
            <person name="Frech C."/>
            <person name="Turcotte B."/>
            <person name="Kopec K.O."/>
            <person name="Synnott J.M."/>
            <person name="Choo C."/>
            <person name="Paponov I."/>
            <person name="Finkler A."/>
            <person name="Soon Heng Tan C."/>
            <person name="Hutchins A.P."/>
            <person name="Weinmeier T."/>
            <person name="Rattei T."/>
            <person name="Chu J.S."/>
            <person name="Gimenez G."/>
            <person name="Irimia M."/>
            <person name="Rigden D.J."/>
            <person name="Fitzpatrick D.A."/>
            <person name="Lorenzo-Morales J."/>
            <person name="Bateman A."/>
            <person name="Chiu C.H."/>
            <person name="Tang P."/>
            <person name="Hegemann P."/>
            <person name="Fromm H."/>
            <person name="Raoult D."/>
            <person name="Greub G."/>
            <person name="Miranda-Saavedra D."/>
            <person name="Chen N."/>
            <person name="Nash P."/>
            <person name="Ginger M.L."/>
            <person name="Horn M."/>
            <person name="Schaap P."/>
            <person name="Caler L."/>
            <person name="Loftus B."/>
        </authorList>
    </citation>
    <scope>NUCLEOTIDE SEQUENCE [LARGE SCALE GENOMIC DNA]</scope>
    <source>
        <strain evidence="15 16">Neff</strain>
    </source>
</reference>
<dbReference type="InterPro" id="IPR002067">
    <property type="entry name" value="MCP"/>
</dbReference>
<dbReference type="GO" id="GO:0022857">
    <property type="term" value="F:transmembrane transporter activity"/>
    <property type="evidence" value="ECO:0007669"/>
    <property type="project" value="TreeGrafter"/>
</dbReference>
<dbReference type="OMA" id="YNVGPVV"/>
<dbReference type="SUPFAM" id="SSF103506">
    <property type="entry name" value="Mitochondrial carrier"/>
    <property type="match status" value="1"/>
</dbReference>
<keyword evidence="3 12" id="KW-0813">Transport</keyword>
<dbReference type="VEuPathDB" id="AmoebaDB:ACA1_276420"/>
<dbReference type="STRING" id="1257118.L8GR57"/>
<evidence type="ECO:0000256" key="4">
    <source>
        <dbReference type="ARBA" id="ARBA00022692"/>
    </source>
</evidence>
<dbReference type="GeneID" id="14916061"/>
<evidence type="ECO:0000256" key="9">
    <source>
        <dbReference type="ARBA" id="ARBA00023128"/>
    </source>
</evidence>
<feature type="region of interest" description="Disordered" evidence="13">
    <location>
        <begin position="1"/>
        <end position="35"/>
    </location>
</feature>
<keyword evidence="16" id="KW-1185">Reference proteome</keyword>
<evidence type="ECO:0000313" key="15">
    <source>
        <dbReference type="EMBL" id="ELR15427.1"/>
    </source>
</evidence>
<evidence type="ECO:0000256" key="1">
    <source>
        <dbReference type="ARBA" id="ARBA00004448"/>
    </source>
</evidence>
<dbReference type="AlphaFoldDB" id="L8GR57"/>
<dbReference type="PANTHER" id="PTHR45678">
    <property type="entry name" value="MITOCHONDRIAL 2-OXODICARBOXYLATE CARRIER 1-RELATED"/>
    <property type="match status" value="1"/>
</dbReference>
<gene>
    <name evidence="15" type="ORF">ACA1_276420</name>
</gene>
<feature type="repeat" description="Solcar" evidence="11">
    <location>
        <begin position="231"/>
        <end position="315"/>
    </location>
</feature>
<dbReference type="GO" id="GO:0005743">
    <property type="term" value="C:mitochondrial inner membrane"/>
    <property type="evidence" value="ECO:0007669"/>
    <property type="project" value="UniProtKB-SubCell"/>
</dbReference>
<dbReference type="EMBL" id="KB008032">
    <property type="protein sequence ID" value="ELR15427.1"/>
    <property type="molecule type" value="Genomic_DNA"/>
</dbReference>
<evidence type="ECO:0000313" key="16">
    <source>
        <dbReference type="Proteomes" id="UP000011083"/>
    </source>
</evidence>
<evidence type="ECO:0000256" key="12">
    <source>
        <dbReference type="RuleBase" id="RU000488"/>
    </source>
</evidence>
<keyword evidence="6" id="KW-0999">Mitochondrion inner membrane</keyword>
<name>L8GR57_ACACF</name>
<dbReference type="PROSITE" id="PS50920">
    <property type="entry name" value="SOLCAR"/>
    <property type="match status" value="3"/>
</dbReference>
<sequence>MSTHKQSGQKAPFLAQTKAGEEGQASSRQATLPGERQKKVPLGAKLVVGGIAGMVGMTSVFPIDLVKTRLQNRWCESVSECVRRIRAEEGWRGFYRGLGACLCGVAPEKAVKLAVNEKLREHLAARDHDQITLAHEILAGAGAGMCQATVSNPAEIGTTRIAHPPRSGGSEPANGTKSAVGIVRELGFRGLYKGLPATLLRDVPFSFLFFPIYSNIRQAWLHQRGDAKGEVGLLPTLAAGAAAGAVAAAAVTPADVVKTRYQVEHSPYTSLHQCARAVWREGGPRTFFKGAVERMAIQAPLYGVALLAFELQKKWYLAHHQQQD</sequence>
<evidence type="ECO:0000256" key="11">
    <source>
        <dbReference type="PROSITE-ProRule" id="PRU00282"/>
    </source>
</evidence>
<feature type="transmembrane region" description="Helical" evidence="14">
    <location>
        <begin position="42"/>
        <end position="63"/>
    </location>
</feature>